<dbReference type="Proteomes" id="UP001498398">
    <property type="component" value="Unassembled WGS sequence"/>
</dbReference>
<proteinExistence type="predicted"/>
<gene>
    <name evidence="2" type="ORF">VKT23_010910</name>
</gene>
<name>A0ABR1JAG5_9AGAR</name>
<comment type="caution">
    <text evidence="2">The sequence shown here is derived from an EMBL/GenBank/DDBJ whole genome shotgun (WGS) entry which is preliminary data.</text>
</comment>
<feature type="compositionally biased region" description="Low complexity" evidence="1">
    <location>
        <begin position="111"/>
        <end position="137"/>
    </location>
</feature>
<sequence>MDSNNVHSPILLLKLMPKSGACFHFTAKRKSTCFEVLDGGKLDQYLERSKEKAEILSRVVPSAVVSSPKSHFTPQTSQEEDQGSSRSESNIEIPDPPDSSDELDLLPDPPSSSNTLSESDSNSSEASDQSKSSSSSTNAGLIDWDGIEYVDQWSGSDNATHIVGENGELILECDVEDDSEGERSGESEYEDENSDLEPFEQDDEY</sequence>
<accession>A0ABR1JAG5</accession>
<evidence type="ECO:0000313" key="2">
    <source>
        <dbReference type="EMBL" id="KAK7455873.1"/>
    </source>
</evidence>
<feature type="compositionally biased region" description="Acidic residues" evidence="1">
    <location>
        <begin position="187"/>
        <end position="205"/>
    </location>
</feature>
<feature type="region of interest" description="Disordered" evidence="1">
    <location>
        <begin position="58"/>
        <end position="142"/>
    </location>
</feature>
<dbReference type="EMBL" id="JBANRG010000022">
    <property type="protein sequence ID" value="KAK7455873.1"/>
    <property type="molecule type" value="Genomic_DNA"/>
</dbReference>
<organism evidence="2 3">
    <name type="scientific">Marasmiellus scandens</name>
    <dbReference type="NCBI Taxonomy" id="2682957"/>
    <lineage>
        <taxon>Eukaryota</taxon>
        <taxon>Fungi</taxon>
        <taxon>Dikarya</taxon>
        <taxon>Basidiomycota</taxon>
        <taxon>Agaricomycotina</taxon>
        <taxon>Agaricomycetes</taxon>
        <taxon>Agaricomycetidae</taxon>
        <taxon>Agaricales</taxon>
        <taxon>Marasmiineae</taxon>
        <taxon>Omphalotaceae</taxon>
        <taxon>Marasmiellus</taxon>
    </lineage>
</organism>
<evidence type="ECO:0000256" key="1">
    <source>
        <dbReference type="SAM" id="MobiDB-lite"/>
    </source>
</evidence>
<protein>
    <submittedName>
        <fullName evidence="2">Uncharacterized protein</fullName>
    </submittedName>
</protein>
<reference evidence="2 3" key="1">
    <citation type="submission" date="2024-01" db="EMBL/GenBank/DDBJ databases">
        <title>A draft genome for the cacao thread blight pathogen Marasmiellus scandens.</title>
        <authorList>
            <person name="Baruah I.K."/>
            <person name="Leung J."/>
            <person name="Bukari Y."/>
            <person name="Amoako-Attah I."/>
            <person name="Meinhardt L.W."/>
            <person name="Bailey B.A."/>
            <person name="Cohen S.P."/>
        </authorList>
    </citation>
    <scope>NUCLEOTIDE SEQUENCE [LARGE SCALE GENOMIC DNA]</scope>
    <source>
        <strain evidence="2 3">GH-19</strain>
    </source>
</reference>
<feature type="compositionally biased region" description="Low complexity" evidence="1">
    <location>
        <begin position="58"/>
        <end position="70"/>
    </location>
</feature>
<keyword evidence="3" id="KW-1185">Reference proteome</keyword>
<feature type="region of interest" description="Disordered" evidence="1">
    <location>
        <begin position="175"/>
        <end position="205"/>
    </location>
</feature>
<evidence type="ECO:0000313" key="3">
    <source>
        <dbReference type="Proteomes" id="UP001498398"/>
    </source>
</evidence>